<dbReference type="Gene3D" id="3.40.190.10">
    <property type="entry name" value="Periplasmic binding protein-like II"/>
    <property type="match status" value="1"/>
</dbReference>
<dbReference type="PIRSF" id="PIRSF017082">
    <property type="entry name" value="YflP"/>
    <property type="match status" value="1"/>
</dbReference>
<name>A0A1W2AKY2_9BURK</name>
<feature type="signal peptide" evidence="2">
    <location>
        <begin position="1"/>
        <end position="27"/>
    </location>
</feature>
<dbReference type="CDD" id="cd13578">
    <property type="entry name" value="PBP2_Bug27"/>
    <property type="match status" value="1"/>
</dbReference>
<sequence length="328" mass="35466">MSRQIKHFLLVCSFIYASFFTSPSLFAQSTNYPQRPVRVLNPSSPGGGADVIGRIIQQELTRSMGQTFVVENRPGAANIIATEIASKALPDGYTLLLGTTGTFVTNPLLYEKLSYSTKQFEAISLVADAPFILSVHPSLPVNNLPELIAYAKENPNKLSFASFGNGSSSHLAGELFQMLTGTKLIHVPYKGSAPGMADLLAGNISMTFDSGLSSIPNIQAKKIRPIAVASTTRLANLPEVPTFSEVGLNNFYVGSWYGFFAPAGTPVDIMKKLNQQIVQASKLPEVTQRINHLGAIVVANTAEDFTKQIARESETWSLVVKKLGLKLD</sequence>
<dbReference type="AlphaFoldDB" id="A0A1W2AKY2"/>
<dbReference type="PANTHER" id="PTHR42928:SF5">
    <property type="entry name" value="BLR1237 PROTEIN"/>
    <property type="match status" value="1"/>
</dbReference>
<evidence type="ECO:0000256" key="2">
    <source>
        <dbReference type="SAM" id="SignalP"/>
    </source>
</evidence>
<evidence type="ECO:0000256" key="1">
    <source>
        <dbReference type="ARBA" id="ARBA00006987"/>
    </source>
</evidence>
<dbReference type="RefSeq" id="WP_084283833.1">
    <property type="nucleotide sequence ID" value="NZ_FWXJ01000009.1"/>
</dbReference>
<feature type="chain" id="PRO_5013297717" evidence="2">
    <location>
        <begin position="28"/>
        <end position="328"/>
    </location>
</feature>
<keyword evidence="3" id="KW-0675">Receptor</keyword>
<evidence type="ECO:0000313" key="3">
    <source>
        <dbReference type="EMBL" id="SMC61274.1"/>
    </source>
</evidence>
<dbReference type="Gene3D" id="3.40.190.150">
    <property type="entry name" value="Bordetella uptake gene, domain 1"/>
    <property type="match status" value="1"/>
</dbReference>
<keyword evidence="4" id="KW-1185">Reference proteome</keyword>
<evidence type="ECO:0000313" key="4">
    <source>
        <dbReference type="Proteomes" id="UP000192708"/>
    </source>
</evidence>
<dbReference type="InterPro" id="IPR005064">
    <property type="entry name" value="BUG"/>
</dbReference>
<dbReference type="STRING" id="1938817.SAMN06296008_10941"/>
<dbReference type="Pfam" id="PF03401">
    <property type="entry name" value="TctC"/>
    <property type="match status" value="1"/>
</dbReference>
<proteinExistence type="inferred from homology"/>
<dbReference type="EMBL" id="FWXJ01000009">
    <property type="protein sequence ID" value="SMC61274.1"/>
    <property type="molecule type" value="Genomic_DNA"/>
</dbReference>
<dbReference type="InterPro" id="IPR042100">
    <property type="entry name" value="Bug_dom1"/>
</dbReference>
<dbReference type="OrthoDB" id="8678477at2"/>
<accession>A0A1W2AKY2</accession>
<comment type="similarity">
    <text evidence="1">Belongs to the UPF0065 (bug) family.</text>
</comment>
<protein>
    <submittedName>
        <fullName evidence="3">Tripartite-type tricarboxylate transporter, receptor component TctC</fullName>
    </submittedName>
</protein>
<dbReference type="PANTHER" id="PTHR42928">
    <property type="entry name" value="TRICARBOXYLATE-BINDING PROTEIN"/>
    <property type="match status" value="1"/>
</dbReference>
<keyword evidence="2" id="KW-0732">Signal</keyword>
<organism evidence="3 4">
    <name type="scientific">Polynucleobacter kasalickyi</name>
    <dbReference type="NCBI Taxonomy" id="1938817"/>
    <lineage>
        <taxon>Bacteria</taxon>
        <taxon>Pseudomonadati</taxon>
        <taxon>Pseudomonadota</taxon>
        <taxon>Betaproteobacteria</taxon>
        <taxon>Burkholderiales</taxon>
        <taxon>Burkholderiaceae</taxon>
        <taxon>Polynucleobacter</taxon>
    </lineage>
</organism>
<dbReference type="SUPFAM" id="SSF53850">
    <property type="entry name" value="Periplasmic binding protein-like II"/>
    <property type="match status" value="1"/>
</dbReference>
<gene>
    <name evidence="3" type="ORF">SAMN06296008_10941</name>
</gene>
<reference evidence="3 4" key="1">
    <citation type="submission" date="2017-04" db="EMBL/GenBank/DDBJ databases">
        <authorList>
            <person name="Afonso C.L."/>
            <person name="Miller P.J."/>
            <person name="Scott M.A."/>
            <person name="Spackman E."/>
            <person name="Goraichik I."/>
            <person name="Dimitrov K.M."/>
            <person name="Suarez D.L."/>
            <person name="Swayne D.E."/>
        </authorList>
    </citation>
    <scope>NUCLEOTIDE SEQUENCE [LARGE SCALE GENOMIC DNA]</scope>
    <source>
        <strain evidence="3 4">VK13</strain>
    </source>
</reference>
<dbReference type="Proteomes" id="UP000192708">
    <property type="component" value="Unassembled WGS sequence"/>
</dbReference>